<feature type="region of interest" description="Disordered" evidence="7">
    <location>
        <begin position="27"/>
        <end position="52"/>
    </location>
</feature>
<evidence type="ECO:0000256" key="7">
    <source>
        <dbReference type="SAM" id="MobiDB-lite"/>
    </source>
</evidence>
<comment type="similarity">
    <text evidence="2">Belongs to the fibroblast growth factor-binding protein family.</text>
</comment>
<dbReference type="Pfam" id="PF06473">
    <property type="entry name" value="FGF-BP1"/>
    <property type="match status" value="1"/>
</dbReference>
<dbReference type="OMA" id="VYWKQIG"/>
<comment type="subcellular location">
    <subcellularLocation>
        <location evidence="1">Secreted</location>
    </subcellularLocation>
</comment>
<protein>
    <submittedName>
        <fullName evidence="9">Fibroblast growth factor binding protein 1a</fullName>
    </submittedName>
</protein>
<evidence type="ECO:0000256" key="3">
    <source>
        <dbReference type="ARBA" id="ARBA00022525"/>
    </source>
</evidence>
<dbReference type="AlphaFoldDB" id="A0A3Q2GJC9"/>
<dbReference type="GO" id="GO:0019838">
    <property type="term" value="F:growth factor binding"/>
    <property type="evidence" value="ECO:0007669"/>
    <property type="project" value="UniProtKB-KW"/>
</dbReference>
<dbReference type="GO" id="GO:0007267">
    <property type="term" value="P:cell-cell signaling"/>
    <property type="evidence" value="ECO:0007669"/>
    <property type="project" value="TreeGrafter"/>
</dbReference>
<name>A0A3Q2GJC9_CYPVA</name>
<dbReference type="InterPro" id="IPR010510">
    <property type="entry name" value="FGF1-bd"/>
</dbReference>
<sequence>MALLTNMAILMVLACISHQMVLGSCHRGHGRRGQGDKAQRKERSGPNRVKPVRSNLLTKDGSQCTWTTMDEDPLSLLISCIKGERSFVCTYTARPALCPQYASNTLLYWKQISRALKKQNNLCYNEATLVRAGMCKHAPRDAHFRLVVSKKEVTPSPFIISTPPNRSTKSCLPKNKKLAKEKVPQTVSVVSTLEGNVIEVVHECKYLGIGIDDSLTFEPLIDKLVKKLKVKLGFFFRNKTCFFFLE</sequence>
<evidence type="ECO:0000256" key="4">
    <source>
        <dbReference type="ARBA" id="ARBA00022729"/>
    </source>
</evidence>
<dbReference type="GO" id="GO:0005576">
    <property type="term" value="C:extracellular region"/>
    <property type="evidence" value="ECO:0007669"/>
    <property type="project" value="UniProtKB-SubCell"/>
</dbReference>
<keyword evidence="6" id="KW-0340">Growth factor binding</keyword>
<feature type="chain" id="PRO_5018713164" evidence="8">
    <location>
        <begin position="24"/>
        <end position="246"/>
    </location>
</feature>
<feature type="compositionally biased region" description="Basic and acidic residues" evidence="7">
    <location>
        <begin position="33"/>
        <end position="45"/>
    </location>
</feature>
<reference evidence="9" key="1">
    <citation type="submission" date="2025-08" db="UniProtKB">
        <authorList>
            <consortium name="Ensembl"/>
        </authorList>
    </citation>
    <scope>IDENTIFICATION</scope>
</reference>
<dbReference type="PANTHER" id="PTHR15258">
    <property type="entry name" value="FGF BINDING PROTEIN-RELATED"/>
    <property type="match status" value="1"/>
</dbReference>
<evidence type="ECO:0000256" key="1">
    <source>
        <dbReference type="ARBA" id="ARBA00004613"/>
    </source>
</evidence>
<dbReference type="STRING" id="28743.ENSCVAP00000027360"/>
<evidence type="ECO:0000313" key="9">
    <source>
        <dbReference type="Ensembl" id="ENSCVAP00000027360.1"/>
    </source>
</evidence>
<dbReference type="PANTHER" id="PTHR15258:SF2">
    <property type="entry name" value="FIBROBLAST GROWTH FACTOR-BINDING PROTEIN 1"/>
    <property type="match status" value="1"/>
</dbReference>
<keyword evidence="4 8" id="KW-0732">Signal</keyword>
<evidence type="ECO:0000256" key="2">
    <source>
        <dbReference type="ARBA" id="ARBA00008326"/>
    </source>
</evidence>
<dbReference type="Ensembl" id="ENSCVAT00000018346.1">
    <property type="protein sequence ID" value="ENSCVAP00000027360.1"/>
    <property type="gene ID" value="ENSCVAG00000013630.1"/>
</dbReference>
<evidence type="ECO:0000313" key="10">
    <source>
        <dbReference type="Proteomes" id="UP000265020"/>
    </source>
</evidence>
<keyword evidence="10" id="KW-1185">Reference proteome</keyword>
<evidence type="ECO:0000256" key="6">
    <source>
        <dbReference type="ARBA" id="ARBA00023183"/>
    </source>
</evidence>
<dbReference type="Proteomes" id="UP000265020">
    <property type="component" value="Unassembled WGS sequence"/>
</dbReference>
<reference evidence="9" key="2">
    <citation type="submission" date="2025-09" db="UniProtKB">
        <authorList>
            <consortium name="Ensembl"/>
        </authorList>
    </citation>
    <scope>IDENTIFICATION</scope>
</reference>
<evidence type="ECO:0000256" key="5">
    <source>
        <dbReference type="ARBA" id="ARBA00023157"/>
    </source>
</evidence>
<dbReference type="GeneTree" id="ENSGT00940000154372"/>
<evidence type="ECO:0000256" key="8">
    <source>
        <dbReference type="SAM" id="SignalP"/>
    </source>
</evidence>
<proteinExistence type="inferred from homology"/>
<keyword evidence="5" id="KW-1015">Disulfide bond</keyword>
<accession>A0A3Q2GJC9</accession>
<keyword evidence="3" id="KW-0964">Secreted</keyword>
<organism evidence="9 10">
    <name type="scientific">Cyprinodon variegatus</name>
    <name type="common">Sheepshead minnow</name>
    <dbReference type="NCBI Taxonomy" id="28743"/>
    <lineage>
        <taxon>Eukaryota</taxon>
        <taxon>Metazoa</taxon>
        <taxon>Chordata</taxon>
        <taxon>Craniata</taxon>
        <taxon>Vertebrata</taxon>
        <taxon>Euteleostomi</taxon>
        <taxon>Actinopterygii</taxon>
        <taxon>Neopterygii</taxon>
        <taxon>Teleostei</taxon>
        <taxon>Neoteleostei</taxon>
        <taxon>Acanthomorphata</taxon>
        <taxon>Ovalentaria</taxon>
        <taxon>Atherinomorphae</taxon>
        <taxon>Cyprinodontiformes</taxon>
        <taxon>Cyprinodontidae</taxon>
        <taxon>Cyprinodon</taxon>
    </lineage>
</organism>
<feature type="signal peptide" evidence="8">
    <location>
        <begin position="1"/>
        <end position="23"/>
    </location>
</feature>